<dbReference type="STRING" id="590646.G3BF65"/>
<evidence type="ECO:0000259" key="4">
    <source>
        <dbReference type="Pfam" id="PF07743"/>
    </source>
</evidence>
<evidence type="ECO:0000256" key="2">
    <source>
        <dbReference type="ARBA" id="ARBA00023186"/>
    </source>
</evidence>
<dbReference type="Pfam" id="PF07743">
    <property type="entry name" value="HSCB_C"/>
    <property type="match status" value="1"/>
</dbReference>
<dbReference type="GeneID" id="18245351"/>
<reference evidence="5 6" key="1">
    <citation type="journal article" date="2011" name="Proc. Natl. Acad. Sci. U.S.A.">
        <title>Comparative genomics of xylose-fermenting fungi for enhanced biofuel production.</title>
        <authorList>
            <person name="Wohlbach D.J."/>
            <person name="Kuo A."/>
            <person name="Sato T.K."/>
            <person name="Potts K.M."/>
            <person name="Salamov A.A."/>
            <person name="LaButti K.M."/>
            <person name="Sun H."/>
            <person name="Clum A."/>
            <person name="Pangilinan J.L."/>
            <person name="Lindquist E.A."/>
            <person name="Lucas S."/>
            <person name="Lapidus A."/>
            <person name="Jin M."/>
            <person name="Gunawan C."/>
            <person name="Balan V."/>
            <person name="Dale B.E."/>
            <person name="Jeffries T.W."/>
            <person name="Zinkel R."/>
            <person name="Barry K.W."/>
            <person name="Grigoriev I.V."/>
            <person name="Gasch A.P."/>
        </authorList>
    </citation>
    <scope>NUCLEOTIDE SEQUENCE [LARGE SCALE GENOMIC DNA]</scope>
    <source>
        <strain evidence="6">ATCC 10573 / BCRC 21748 / CBS 615 / JCM 9827 / NBRC 10315 / NRRL Y-1498 / VKM Y-70</strain>
    </source>
</reference>
<keyword evidence="6" id="KW-1185">Reference proteome</keyword>
<feature type="transmembrane region" description="Helical" evidence="3">
    <location>
        <begin position="12"/>
        <end position="32"/>
    </location>
</feature>
<gene>
    <name evidence="5" type="ORF">CANTEDRAFT_100020</name>
</gene>
<dbReference type="PANTHER" id="PTHR14021:SF15">
    <property type="entry name" value="IRON-SULFUR CLUSTER CO-CHAPERONE PROTEIN HSCB"/>
    <property type="match status" value="1"/>
</dbReference>
<proteinExistence type="inferred from homology"/>
<organism evidence="6">
    <name type="scientific">Candida tenuis (strain ATCC 10573 / BCRC 21748 / CBS 615 / JCM 9827 / NBRC 10315 / NRRL Y-1498 / VKM Y-70)</name>
    <name type="common">Yeast</name>
    <name type="synonym">Yamadazyma tenuis</name>
    <dbReference type="NCBI Taxonomy" id="590646"/>
    <lineage>
        <taxon>Eukaryota</taxon>
        <taxon>Fungi</taxon>
        <taxon>Dikarya</taxon>
        <taxon>Ascomycota</taxon>
        <taxon>Saccharomycotina</taxon>
        <taxon>Pichiomycetes</taxon>
        <taxon>Debaryomycetaceae</taxon>
        <taxon>Yamadazyma</taxon>
    </lineage>
</organism>
<dbReference type="PANTHER" id="PTHR14021">
    <property type="entry name" value="IRON-SULFUR CLUSTER CO-CHAPERONE PROTEIN HSCB"/>
    <property type="match status" value="1"/>
</dbReference>
<keyword evidence="3" id="KW-0472">Membrane</keyword>
<dbReference type="InterPro" id="IPR036386">
    <property type="entry name" value="HscB_C_sf"/>
</dbReference>
<keyword evidence="2" id="KW-0143">Chaperone</keyword>
<protein>
    <recommendedName>
        <fullName evidence="4">Co-chaperone HscB C-terminal oligomerisation domain-containing protein</fullName>
    </recommendedName>
</protein>
<dbReference type="InterPro" id="IPR009073">
    <property type="entry name" value="HscB_oligo_C"/>
</dbReference>
<accession>G3BF65</accession>
<dbReference type="OrthoDB" id="448954at2759"/>
<comment type="similarity">
    <text evidence="1">Belongs to the HscB family.</text>
</comment>
<name>G3BF65_CANTC</name>
<dbReference type="InterPro" id="IPR036869">
    <property type="entry name" value="J_dom_sf"/>
</dbReference>
<evidence type="ECO:0000313" key="5">
    <source>
        <dbReference type="EMBL" id="EGV60651.1"/>
    </source>
</evidence>
<dbReference type="eggNOG" id="KOG3192">
    <property type="taxonomic scope" value="Eukaryota"/>
</dbReference>
<evidence type="ECO:0000313" key="6">
    <source>
        <dbReference type="Proteomes" id="UP000000707"/>
    </source>
</evidence>
<dbReference type="Gene3D" id="1.10.287.110">
    <property type="entry name" value="DnaJ domain"/>
    <property type="match status" value="1"/>
</dbReference>
<dbReference type="GO" id="GO:0051087">
    <property type="term" value="F:protein-folding chaperone binding"/>
    <property type="evidence" value="ECO:0007669"/>
    <property type="project" value="InterPro"/>
</dbReference>
<dbReference type="Proteomes" id="UP000000707">
    <property type="component" value="Unassembled WGS sequence"/>
</dbReference>
<keyword evidence="3" id="KW-1133">Transmembrane helix</keyword>
<keyword evidence="3" id="KW-0812">Transmembrane</keyword>
<dbReference type="GO" id="GO:0044571">
    <property type="term" value="P:[2Fe-2S] cluster assembly"/>
    <property type="evidence" value="ECO:0007669"/>
    <property type="project" value="InterPro"/>
</dbReference>
<sequence>MVVVRMLTGIALRGFFVGVSCSSFVSITAVFFEWTNCTLTTTLKSYFDLFPKSFPGGGPPSDPFKVAPKALRREFRLLQSEHHPDILIGSQALSKSPEASSGDFSAFLNKAYTTIQNPYTRVSHLIELYHPQHPDISQDDVSKKMIEKFQSESEESSLEYKGMLMTVLDAHESLEFANSEEDLEPLSDENKVRIEETEETIDQLLIETPIDWDKVMLEAIRLKYWVNIQNGIKDWEPGKPVLLTH</sequence>
<feature type="domain" description="Co-chaperone HscB C-terminal oligomerisation" evidence="4">
    <location>
        <begin position="161"/>
        <end position="233"/>
    </location>
</feature>
<dbReference type="KEGG" id="cten:18245351"/>
<dbReference type="EMBL" id="GL996528">
    <property type="protein sequence ID" value="EGV60651.1"/>
    <property type="molecule type" value="Genomic_DNA"/>
</dbReference>
<dbReference type="HOGENOM" id="CLU_068529_1_1_1"/>
<dbReference type="GO" id="GO:0051259">
    <property type="term" value="P:protein complex oligomerization"/>
    <property type="evidence" value="ECO:0007669"/>
    <property type="project" value="InterPro"/>
</dbReference>
<dbReference type="SUPFAM" id="SSF46565">
    <property type="entry name" value="Chaperone J-domain"/>
    <property type="match status" value="1"/>
</dbReference>
<dbReference type="InterPro" id="IPR004640">
    <property type="entry name" value="HscB"/>
</dbReference>
<dbReference type="GO" id="GO:0005739">
    <property type="term" value="C:mitochondrion"/>
    <property type="evidence" value="ECO:0007669"/>
    <property type="project" value="TreeGrafter"/>
</dbReference>
<dbReference type="GO" id="GO:0001671">
    <property type="term" value="F:ATPase activator activity"/>
    <property type="evidence" value="ECO:0007669"/>
    <property type="project" value="InterPro"/>
</dbReference>
<evidence type="ECO:0000256" key="3">
    <source>
        <dbReference type="SAM" id="Phobius"/>
    </source>
</evidence>
<dbReference type="AlphaFoldDB" id="G3BF65"/>
<dbReference type="Gene3D" id="1.20.1280.20">
    <property type="entry name" value="HscB, C-terminal domain"/>
    <property type="match status" value="1"/>
</dbReference>
<dbReference type="NCBIfam" id="TIGR00714">
    <property type="entry name" value="hscB"/>
    <property type="match status" value="1"/>
</dbReference>
<evidence type="ECO:0000256" key="1">
    <source>
        <dbReference type="ARBA" id="ARBA00010476"/>
    </source>
</evidence>
<dbReference type="SUPFAM" id="SSF47144">
    <property type="entry name" value="HSC20 (HSCB), C-terminal oligomerisation domain"/>
    <property type="match status" value="1"/>
</dbReference>